<dbReference type="InterPro" id="IPR044722">
    <property type="entry name" value="SecA_SF2_C"/>
</dbReference>
<dbReference type="RefSeq" id="WP_338778652.1">
    <property type="nucleotide sequence ID" value="NZ_CP147407.1"/>
</dbReference>
<feature type="binding site" evidence="12">
    <location>
        <position position="493"/>
    </location>
    <ligand>
        <name>ATP</name>
        <dbReference type="ChEBI" id="CHEBI:30616"/>
    </ligand>
</feature>
<keyword evidence="8 12" id="KW-0653">Protein transport</keyword>
<dbReference type="InterPro" id="IPR011115">
    <property type="entry name" value="SecA_DEAD"/>
</dbReference>
<sequence length="789" mass="89921">MSIIYEKYMELRSKNQIKKLHKIVEKINALEDTYKGLTDDQLRMKTSALKESLQNGKSMEDIRPHAFALVREAAKRTIKQRHYDVQLIGGLVLSEGNISQMQTGEGKTLVASLPSFLFALHGKGVHVITSNEYLAKRDFELIGQIHRFLGLEVGLNLSEMDTEEKKQAYQCDITYGTGNEFGFDYLRDHMVNQPSEKVQRGQAFAILDEIDSILIDEARTPLIIANKSGASIELFEITSMIVKSFKKGEEIEVDLPSRQVHLTEKGIERIEKTFGVDNLYSSDHQVLFHYINQSLQAEFILRRDVDYIVKEGKIELVDAFTGRVMDGRNLSHGLHQAIEAKEGLEINEENVTQATVTVQNYFRMYSILSGMTGSAIPAQKEFMDIYYLDVVEIPTNRPKRRKDEPDLIYQTLNQKYKRIADEVKHISETGRPVLIGTTSIHQSEMLSAYLKKANVTHQLLNAKTEEQEAKLIAMAGQQGQVTISTNMAGRGTDILLGEGVAKLGGLHIIGTERHESERVDMQLRGRAGRQGDPGSSQFIVSLEDDLLNQYDDEELEKWLKKMKADETGLVISPDPRKFMDKVQETIENQHFSGRVHLLKLEDHLDQQRKAIYGIRNTLLDSEELSSSLIEQFRTVYQETLDELCPPNKTPEEWDTPALYMKLQSLFPLSTDAASLAGREREDIEDMLEKDVNAYLLGLSKVDEDESIAQQARSFSLSLLDQAWIAHLDVMDELKEGIHLRSYGQEDPYRLFQLESHHSFEEMLKEYRHALFAKIQFILPNTQEMEGIQS</sequence>
<dbReference type="Pfam" id="PF07517">
    <property type="entry name" value="SecA_DEAD"/>
    <property type="match status" value="1"/>
</dbReference>
<keyword evidence="6 12" id="KW-0547">Nucleotide-binding</keyword>
<dbReference type="InterPro" id="IPR020937">
    <property type="entry name" value="SecA_CS"/>
</dbReference>
<dbReference type="PANTHER" id="PTHR30612">
    <property type="entry name" value="SECA INNER MEMBRANE COMPONENT OF SEC PROTEIN SECRETION SYSTEM"/>
    <property type="match status" value="1"/>
</dbReference>
<evidence type="ECO:0000313" key="18">
    <source>
        <dbReference type="Proteomes" id="UP001377337"/>
    </source>
</evidence>
<evidence type="ECO:0000256" key="2">
    <source>
        <dbReference type="ARBA" id="ARBA00007650"/>
    </source>
</evidence>
<dbReference type="InterPro" id="IPR014001">
    <property type="entry name" value="Helicase_ATP-bd"/>
</dbReference>
<evidence type="ECO:0000256" key="4">
    <source>
        <dbReference type="ARBA" id="ARBA00022475"/>
    </source>
</evidence>
<evidence type="ECO:0000259" key="16">
    <source>
        <dbReference type="PROSITE" id="PS51196"/>
    </source>
</evidence>
<reference evidence="17 18" key="1">
    <citation type="submission" date="2024-02" db="EMBL/GenBank/DDBJ databases">
        <title>Seven novel Bacillus-like species.</title>
        <authorList>
            <person name="Liu G."/>
        </authorList>
    </citation>
    <scope>NUCLEOTIDE SEQUENCE [LARGE SCALE GENOMIC DNA]</scope>
    <source>
        <strain evidence="17 18">FJAT-52054</strain>
    </source>
</reference>
<dbReference type="InterPro" id="IPR030908">
    <property type="entry name" value="SecA2_Bac_anthr"/>
</dbReference>
<dbReference type="NCBIfam" id="TIGR00963">
    <property type="entry name" value="secA"/>
    <property type="match status" value="1"/>
</dbReference>
<keyword evidence="11 12" id="KW-0472">Membrane</keyword>
<evidence type="ECO:0000313" key="17">
    <source>
        <dbReference type="EMBL" id="WXB96579.1"/>
    </source>
</evidence>
<dbReference type="EC" id="7.4.2.8" evidence="12"/>
<dbReference type="EMBL" id="CP147407">
    <property type="protein sequence ID" value="WXB96579.1"/>
    <property type="molecule type" value="Genomic_DNA"/>
</dbReference>
<comment type="similarity">
    <text evidence="2 12 13">Belongs to the SecA family.</text>
</comment>
<evidence type="ECO:0000256" key="11">
    <source>
        <dbReference type="ARBA" id="ARBA00023136"/>
    </source>
</evidence>
<dbReference type="InterPro" id="IPR011130">
    <property type="entry name" value="SecA_preprotein_X-link_dom"/>
</dbReference>
<feature type="binding site" evidence="12">
    <location>
        <position position="86"/>
    </location>
    <ligand>
        <name>ATP</name>
        <dbReference type="ChEBI" id="CHEBI:30616"/>
    </ligand>
</feature>
<evidence type="ECO:0000256" key="13">
    <source>
        <dbReference type="RuleBase" id="RU003874"/>
    </source>
</evidence>
<dbReference type="InterPro" id="IPR036266">
    <property type="entry name" value="SecA_Wing/Scaffold_sf"/>
</dbReference>
<comment type="subunit">
    <text evidence="12">Monomer and homodimer. Part of the essential Sec protein translocation apparatus which comprises SecA, SecYEG and auxiliary proteins SecDF. Other proteins may also be involved.</text>
</comment>
<dbReference type="InterPro" id="IPR027417">
    <property type="entry name" value="P-loop_NTPase"/>
</dbReference>
<keyword evidence="5 12" id="KW-0963">Cytoplasm</keyword>
<keyword evidence="9 12" id="KW-1278">Translocase</keyword>
<dbReference type="Pfam" id="PF21090">
    <property type="entry name" value="P-loop_SecA"/>
    <property type="match status" value="2"/>
</dbReference>
<keyword evidence="10 12" id="KW-0811">Translocation</keyword>
<gene>
    <name evidence="17" type="primary">secA2</name>
    <name evidence="12" type="synonym">secA</name>
    <name evidence="17" type="ORF">WCV65_18915</name>
</gene>
<dbReference type="PROSITE" id="PS51196">
    <property type="entry name" value="SECA_MOTOR_DEAD"/>
    <property type="match status" value="1"/>
</dbReference>
<dbReference type="Pfam" id="PF07516">
    <property type="entry name" value="SecA_SW"/>
    <property type="match status" value="1"/>
</dbReference>
<accession>A0ABZ2NFR8</accession>
<dbReference type="PROSITE" id="PS51194">
    <property type="entry name" value="HELICASE_CTER"/>
    <property type="match status" value="1"/>
</dbReference>
<evidence type="ECO:0000256" key="9">
    <source>
        <dbReference type="ARBA" id="ARBA00022967"/>
    </source>
</evidence>
<dbReference type="PRINTS" id="PR00906">
    <property type="entry name" value="SECA"/>
</dbReference>
<organism evidence="17 18">
    <name type="scientific">Metabacillus sediminis</name>
    <dbReference type="NCBI Taxonomy" id="3117746"/>
    <lineage>
        <taxon>Bacteria</taxon>
        <taxon>Bacillati</taxon>
        <taxon>Bacillota</taxon>
        <taxon>Bacilli</taxon>
        <taxon>Bacillales</taxon>
        <taxon>Bacillaceae</taxon>
        <taxon>Metabacillus</taxon>
    </lineage>
</organism>
<dbReference type="NCBIfam" id="TIGR04397">
    <property type="entry name" value="SecA2_Bac_anthr"/>
    <property type="match status" value="1"/>
</dbReference>
<keyword evidence="18" id="KW-1185">Reference proteome</keyword>
<evidence type="ECO:0000256" key="10">
    <source>
        <dbReference type="ARBA" id="ARBA00023010"/>
    </source>
</evidence>
<evidence type="ECO:0000256" key="7">
    <source>
        <dbReference type="ARBA" id="ARBA00022840"/>
    </source>
</evidence>
<dbReference type="NCBIfam" id="NF006630">
    <property type="entry name" value="PRK09200.1"/>
    <property type="match status" value="1"/>
</dbReference>
<dbReference type="SUPFAM" id="SSF81767">
    <property type="entry name" value="Pre-protein crosslinking domain of SecA"/>
    <property type="match status" value="1"/>
</dbReference>
<dbReference type="InterPro" id="IPR001650">
    <property type="entry name" value="Helicase_C-like"/>
</dbReference>
<dbReference type="Gene3D" id="1.10.3060.10">
    <property type="entry name" value="Helical scaffold and wing domains of SecA"/>
    <property type="match status" value="1"/>
</dbReference>
<evidence type="ECO:0000256" key="1">
    <source>
        <dbReference type="ARBA" id="ARBA00004170"/>
    </source>
</evidence>
<comment type="catalytic activity">
    <reaction evidence="12">
        <text>ATP + H2O + cellular proteinSide 1 = ADP + phosphate + cellular proteinSide 2.</text>
        <dbReference type="EC" id="7.4.2.8"/>
    </reaction>
</comment>
<dbReference type="HAMAP" id="MF_01382">
    <property type="entry name" value="SecA"/>
    <property type="match status" value="1"/>
</dbReference>
<feature type="domain" description="Helicase ATP-binding" evidence="14">
    <location>
        <begin position="88"/>
        <end position="245"/>
    </location>
</feature>
<dbReference type="InterPro" id="IPR014018">
    <property type="entry name" value="SecA_motor_DEAD"/>
</dbReference>
<evidence type="ECO:0000256" key="12">
    <source>
        <dbReference type="HAMAP-Rule" id="MF_01382"/>
    </source>
</evidence>
<evidence type="ECO:0000256" key="6">
    <source>
        <dbReference type="ARBA" id="ARBA00022741"/>
    </source>
</evidence>
<dbReference type="PROSITE" id="PS51192">
    <property type="entry name" value="HELICASE_ATP_BIND_1"/>
    <property type="match status" value="1"/>
</dbReference>
<dbReference type="SUPFAM" id="SSF52540">
    <property type="entry name" value="P-loop containing nucleoside triphosphate hydrolases"/>
    <property type="match status" value="2"/>
</dbReference>
<dbReference type="InterPro" id="IPR011116">
    <property type="entry name" value="SecA_Wing/Scaffold"/>
</dbReference>
<feature type="domain" description="Helicase C-terminal" evidence="15">
    <location>
        <begin position="411"/>
        <end position="570"/>
    </location>
</feature>
<dbReference type="SMART" id="SM00957">
    <property type="entry name" value="SecA_DEAD"/>
    <property type="match status" value="1"/>
</dbReference>
<feature type="binding site" evidence="12">
    <location>
        <begin position="104"/>
        <end position="108"/>
    </location>
    <ligand>
        <name>ATP</name>
        <dbReference type="ChEBI" id="CHEBI:30616"/>
    </ligand>
</feature>
<comment type="subcellular location">
    <subcellularLocation>
        <location evidence="12">Cell membrane</location>
        <topology evidence="12">Peripheral membrane protein</topology>
        <orientation evidence="12">Cytoplasmic side</orientation>
    </subcellularLocation>
    <subcellularLocation>
        <location evidence="12">Cytoplasm</location>
    </subcellularLocation>
    <subcellularLocation>
        <location evidence="1">Membrane</location>
        <topology evidence="1">Peripheral membrane protein</topology>
    </subcellularLocation>
    <text evidence="12">Distribution is 50-50.</text>
</comment>
<keyword evidence="7 12" id="KW-0067">ATP-binding</keyword>
<dbReference type="PROSITE" id="PS01312">
    <property type="entry name" value="SECA"/>
    <property type="match status" value="1"/>
</dbReference>
<comment type="function">
    <text evidence="12">Part of the Sec protein translocase complex. Interacts with the SecYEG preprotein conducting channel. Has a central role in coupling the hydrolysis of ATP to the transfer of proteins into and across the cell membrane, serving as an ATP-driven molecular motor driving the stepwise translocation of polypeptide chains across the membrane.</text>
</comment>
<keyword evidence="4 12" id="KW-1003">Cell membrane</keyword>
<proteinExistence type="inferred from homology"/>
<keyword evidence="3 12" id="KW-0813">Transport</keyword>
<dbReference type="PANTHER" id="PTHR30612:SF0">
    <property type="entry name" value="CHLOROPLAST PROTEIN-TRANSPORTING ATPASE"/>
    <property type="match status" value="1"/>
</dbReference>
<dbReference type="CDD" id="cd18803">
    <property type="entry name" value="SF2_C_secA"/>
    <property type="match status" value="1"/>
</dbReference>
<dbReference type="Proteomes" id="UP001377337">
    <property type="component" value="Chromosome"/>
</dbReference>
<dbReference type="SUPFAM" id="SSF81886">
    <property type="entry name" value="Helical scaffold and wing domains of SecA"/>
    <property type="match status" value="1"/>
</dbReference>
<evidence type="ECO:0000256" key="3">
    <source>
        <dbReference type="ARBA" id="ARBA00022448"/>
    </source>
</evidence>
<feature type="domain" description="SecA family profile" evidence="16">
    <location>
        <begin position="2"/>
        <end position="571"/>
    </location>
</feature>
<protein>
    <recommendedName>
        <fullName evidence="12 13">Protein translocase subunit SecA</fullName>
        <ecNumber evidence="12">7.4.2.8</ecNumber>
    </recommendedName>
</protein>
<name>A0ABZ2NFR8_9BACI</name>
<dbReference type="Gene3D" id="3.90.1440.10">
    <property type="entry name" value="SecA, preprotein cross-linking domain"/>
    <property type="match status" value="1"/>
</dbReference>
<dbReference type="Gene3D" id="3.40.50.300">
    <property type="entry name" value="P-loop containing nucleotide triphosphate hydrolases"/>
    <property type="match status" value="3"/>
</dbReference>
<dbReference type="InterPro" id="IPR000185">
    <property type="entry name" value="SecA"/>
</dbReference>
<evidence type="ECO:0000259" key="14">
    <source>
        <dbReference type="PROSITE" id="PS51192"/>
    </source>
</evidence>
<dbReference type="Pfam" id="PF01043">
    <property type="entry name" value="SecA_PP_bind"/>
    <property type="match status" value="1"/>
</dbReference>
<evidence type="ECO:0000256" key="8">
    <source>
        <dbReference type="ARBA" id="ARBA00022927"/>
    </source>
</evidence>
<evidence type="ECO:0000256" key="5">
    <source>
        <dbReference type="ARBA" id="ARBA00022490"/>
    </source>
</evidence>
<evidence type="ECO:0000259" key="15">
    <source>
        <dbReference type="PROSITE" id="PS51194"/>
    </source>
</evidence>
<dbReference type="SMART" id="SM00958">
    <property type="entry name" value="SecA_PP_bind"/>
    <property type="match status" value="1"/>
</dbReference>
<dbReference type="InterPro" id="IPR036670">
    <property type="entry name" value="SecA_X-link_sf"/>
</dbReference>
<dbReference type="CDD" id="cd17928">
    <property type="entry name" value="DEXDc_SecA"/>
    <property type="match status" value="1"/>
</dbReference>